<name>A0A256AEL2_9FLAO</name>
<accession>A0A256AEL2</accession>
<sequence length="301" mass="34938">MINKDKIIEIFVSIDDFCQIFEPELNKKLIGKAKIRNKPSKLSMSEVMTIEVAFHHSGFKNFKEFYLGYVQIHLRDLFPNTVSYNRMTELCSASMLHLFAYLKSFGLGDCTGISFIDSTPLRVCSNRRIYQHKTFKNIAQRGQCSLGWFYGFKLHIICNDKGELVDMAVTPGNVNDRKPLSRKSFIHKLWGKLFGDKGYISKQLFNELFGQGIQLITKLKRNMKSTILTPLVDAVLIRKRAIVETIIDQLKNICQVEHSRHRSPKNFFNNLFAALISYNFNDKKPSLKWQFVDTKQMYLNL</sequence>
<dbReference type="AlphaFoldDB" id="A0A256AEL2"/>
<organism evidence="2 3">
    <name type="scientific">Flavobacterium aurantiibacter</name>
    <dbReference type="NCBI Taxonomy" id="2023067"/>
    <lineage>
        <taxon>Bacteria</taxon>
        <taxon>Pseudomonadati</taxon>
        <taxon>Bacteroidota</taxon>
        <taxon>Flavobacteriia</taxon>
        <taxon>Flavobacteriales</taxon>
        <taxon>Flavobacteriaceae</taxon>
        <taxon>Flavobacterium</taxon>
    </lineage>
</organism>
<dbReference type="InterPro" id="IPR025668">
    <property type="entry name" value="Tnp_DDE_dom"/>
</dbReference>
<evidence type="ECO:0000313" key="2">
    <source>
        <dbReference type="EMBL" id="OYQ51655.1"/>
    </source>
</evidence>
<reference evidence="2 3" key="1">
    <citation type="submission" date="2017-07" db="EMBL/GenBank/DDBJ databases">
        <title>Flavobacterium cyanobacteriorum sp. nov., isolated from cyanobacterial aggregates in a eutrophic lake.</title>
        <authorList>
            <person name="Cai H."/>
        </authorList>
    </citation>
    <scope>NUCLEOTIDE SEQUENCE [LARGE SCALE GENOMIC DNA]</scope>
    <source>
        <strain evidence="2 3">TH167</strain>
    </source>
</reference>
<evidence type="ECO:0000259" key="1">
    <source>
        <dbReference type="Pfam" id="PF13612"/>
    </source>
</evidence>
<dbReference type="Pfam" id="PF13612">
    <property type="entry name" value="DDE_Tnp_1_3"/>
    <property type="match status" value="1"/>
</dbReference>
<dbReference type="NCBIfam" id="NF033520">
    <property type="entry name" value="transpos_IS982"/>
    <property type="match status" value="1"/>
</dbReference>
<dbReference type="EMBL" id="NOXX01000021">
    <property type="protein sequence ID" value="OYQ51655.1"/>
    <property type="molecule type" value="Genomic_DNA"/>
</dbReference>
<protein>
    <submittedName>
        <fullName evidence="2">Transposase</fullName>
    </submittedName>
</protein>
<dbReference type="Proteomes" id="UP000216035">
    <property type="component" value="Unassembled WGS sequence"/>
</dbReference>
<keyword evidence="3" id="KW-1185">Reference proteome</keyword>
<gene>
    <name evidence="2" type="ORF">CHX27_00195</name>
</gene>
<proteinExistence type="predicted"/>
<dbReference type="OrthoDB" id="706456at2"/>
<comment type="caution">
    <text evidence="2">The sequence shown here is derived from an EMBL/GenBank/DDBJ whole genome shotgun (WGS) entry which is preliminary data.</text>
</comment>
<feature type="domain" description="Transposase DDE" evidence="1">
    <location>
        <begin position="108"/>
        <end position="263"/>
    </location>
</feature>
<dbReference type="RefSeq" id="WP_094484783.1">
    <property type="nucleotide sequence ID" value="NZ_NOXX01000021.1"/>
</dbReference>
<evidence type="ECO:0000313" key="3">
    <source>
        <dbReference type="Proteomes" id="UP000216035"/>
    </source>
</evidence>